<feature type="compositionally biased region" description="Low complexity" evidence="1">
    <location>
        <begin position="408"/>
        <end position="419"/>
    </location>
</feature>
<evidence type="ECO:0000259" key="2">
    <source>
        <dbReference type="PROSITE" id="PS51457"/>
    </source>
</evidence>
<evidence type="ECO:0000256" key="1">
    <source>
        <dbReference type="SAM" id="MobiDB-lite"/>
    </source>
</evidence>
<dbReference type="GO" id="GO:0051726">
    <property type="term" value="P:regulation of cell cycle"/>
    <property type="evidence" value="ECO:0007669"/>
    <property type="project" value="InterPro"/>
</dbReference>
<feature type="compositionally biased region" description="Basic residues" evidence="1">
    <location>
        <begin position="487"/>
        <end position="496"/>
    </location>
</feature>
<dbReference type="PANTHER" id="PTHR46528">
    <property type="entry name" value="PROTEIN SON"/>
    <property type="match status" value="1"/>
</dbReference>
<dbReference type="InterPro" id="IPR018379">
    <property type="entry name" value="BEN_domain"/>
</dbReference>
<comment type="caution">
    <text evidence="3">The sequence shown here is derived from an EMBL/GenBank/DDBJ whole genome shotgun (WGS) entry which is preliminary data.</text>
</comment>
<keyword evidence="3" id="KW-0675">Receptor</keyword>
<evidence type="ECO:0000313" key="4">
    <source>
        <dbReference type="Proteomes" id="UP001219518"/>
    </source>
</evidence>
<proteinExistence type="predicted"/>
<reference evidence="3" key="2">
    <citation type="journal article" date="2023" name="BMC Genomics">
        <title>Pest status, molecular evolution, and epigenetic factors derived from the genome assembly of Frankliniella fusca, a thysanopteran phytovirus vector.</title>
        <authorList>
            <person name="Catto M.A."/>
            <person name="Labadie P.E."/>
            <person name="Jacobson A.L."/>
            <person name="Kennedy G.G."/>
            <person name="Srinivasan R."/>
            <person name="Hunt B.G."/>
        </authorList>
    </citation>
    <scope>NUCLEOTIDE SEQUENCE</scope>
    <source>
        <strain evidence="3">PL_HMW_Pooled</strain>
    </source>
</reference>
<evidence type="ECO:0000313" key="3">
    <source>
        <dbReference type="EMBL" id="KAK3918095.1"/>
    </source>
</evidence>
<dbReference type="InterPro" id="IPR032922">
    <property type="entry name" value="SON"/>
</dbReference>
<accession>A0AAE1LG46</accession>
<organism evidence="3 4">
    <name type="scientific">Frankliniella fusca</name>
    <dbReference type="NCBI Taxonomy" id="407009"/>
    <lineage>
        <taxon>Eukaryota</taxon>
        <taxon>Metazoa</taxon>
        <taxon>Ecdysozoa</taxon>
        <taxon>Arthropoda</taxon>
        <taxon>Hexapoda</taxon>
        <taxon>Insecta</taxon>
        <taxon>Pterygota</taxon>
        <taxon>Neoptera</taxon>
        <taxon>Paraneoptera</taxon>
        <taxon>Thysanoptera</taxon>
        <taxon>Terebrantia</taxon>
        <taxon>Thripoidea</taxon>
        <taxon>Thripidae</taxon>
        <taxon>Frankliniella</taxon>
    </lineage>
</organism>
<dbReference type="GO" id="GO:0043484">
    <property type="term" value="P:regulation of RNA splicing"/>
    <property type="evidence" value="ECO:0007669"/>
    <property type="project" value="InterPro"/>
</dbReference>
<feature type="region of interest" description="Disordered" evidence="1">
    <location>
        <begin position="558"/>
        <end position="630"/>
    </location>
</feature>
<feature type="region of interest" description="Disordered" evidence="1">
    <location>
        <begin position="1"/>
        <end position="23"/>
    </location>
</feature>
<dbReference type="PANTHER" id="PTHR46528:SF1">
    <property type="entry name" value="PROTEIN SON"/>
    <property type="match status" value="1"/>
</dbReference>
<feature type="compositionally biased region" description="Acidic residues" evidence="1">
    <location>
        <begin position="588"/>
        <end position="601"/>
    </location>
</feature>
<keyword evidence="4" id="KW-1185">Reference proteome</keyword>
<dbReference type="Proteomes" id="UP001219518">
    <property type="component" value="Unassembled WGS sequence"/>
</dbReference>
<feature type="compositionally biased region" description="Polar residues" evidence="1">
    <location>
        <begin position="619"/>
        <end position="630"/>
    </location>
</feature>
<feature type="domain" description="BEN" evidence="2">
    <location>
        <begin position="280"/>
        <end position="365"/>
    </location>
</feature>
<gene>
    <name evidence="3" type="ORF">KUF71_026315</name>
</gene>
<feature type="compositionally biased region" description="Polar residues" evidence="1">
    <location>
        <begin position="1"/>
        <end position="18"/>
    </location>
</feature>
<feature type="compositionally biased region" description="Basic and acidic residues" evidence="1">
    <location>
        <begin position="420"/>
        <end position="474"/>
    </location>
</feature>
<dbReference type="EMBL" id="JAHWGI010000872">
    <property type="protein sequence ID" value="KAK3918095.1"/>
    <property type="molecule type" value="Genomic_DNA"/>
</dbReference>
<dbReference type="PROSITE" id="PS51457">
    <property type="entry name" value="BEN"/>
    <property type="match status" value="1"/>
</dbReference>
<name>A0AAE1LG46_9NEOP</name>
<feature type="region of interest" description="Disordered" evidence="1">
    <location>
        <begin position="365"/>
        <end position="534"/>
    </location>
</feature>
<dbReference type="AlphaFoldDB" id="A0AAE1LG46"/>
<reference evidence="3" key="1">
    <citation type="submission" date="2021-07" db="EMBL/GenBank/DDBJ databases">
        <authorList>
            <person name="Catto M.A."/>
            <person name="Jacobson A."/>
            <person name="Kennedy G."/>
            <person name="Labadie P."/>
            <person name="Hunt B.G."/>
            <person name="Srinivasan R."/>
        </authorList>
    </citation>
    <scope>NUCLEOTIDE SEQUENCE</scope>
    <source>
        <strain evidence="3">PL_HMW_Pooled</strain>
        <tissue evidence="3">Head</tissue>
    </source>
</reference>
<dbReference type="GO" id="GO:0003723">
    <property type="term" value="F:RNA binding"/>
    <property type="evidence" value="ECO:0007669"/>
    <property type="project" value="InterPro"/>
</dbReference>
<dbReference type="GO" id="GO:0003677">
    <property type="term" value="F:DNA binding"/>
    <property type="evidence" value="ECO:0007669"/>
    <property type="project" value="InterPro"/>
</dbReference>
<sequence>GRATEQSSSRPTRHSNPPQRYADDAVNLGRLDTNGIHDLIAVLPEKNTTSSDDQPIIDSSKRPIRHRQVNHNKEGVVNHGDLNSAEFDELARDGIPVEAQDTVKKINAQKKTEEQLKFKEMMKPNANVVLASGQNGTPDVHTPDAQVVEENTLSKNNISTDLGTNITRKQLPDQSEVASHLLPTNSVESFLDSTVRLSAEQETQTEKCNIFCSCKKCQELVADYFFFMKSGHAPKCTAHQKEETTEGKDNSKITDNNGTFLSSLAVSAEEDYAPLFKGSEIKVTVTTKGQLRALDKDPQSTPKDYVYLLMESLFPHEELARMSALGRTPNSIPVPKNIRKAIMDFNEGILNYFINAKCYMERRKGWSKEDPNVRPRMKKNMRDPNKPATSKKSCDRQSKPGSKKKSSKGSSSSKNNQHSSKQENSESKQGSKDNRRSSKQENSKSKQGPTRESKSTERNPLKKRENQSRSEGNKIHTKSQTQEKPHKNSLQRHRYRNSPLKPRNGLSPNKRNGISRELFFEERATTAGKRPKSLEEIMKYRKENSFDDLDTFALAPIDTSTPLNKSCTQVTLVDKNSMPVKQRRNDPPSEEDDDDDEEEDDKRDCDSDTESFAGKESNDSGPQSSQEEEG</sequence>
<protein>
    <submittedName>
        <fullName evidence="3">Adhesion G protein-coupled receptor F4</fullName>
    </submittedName>
</protein>
<feature type="compositionally biased region" description="Polar residues" evidence="1">
    <location>
        <begin position="558"/>
        <end position="571"/>
    </location>
</feature>
<feature type="non-terminal residue" evidence="3">
    <location>
        <position position="1"/>
    </location>
</feature>